<dbReference type="InterPro" id="IPR058240">
    <property type="entry name" value="rSAM_sf"/>
</dbReference>
<dbReference type="GO" id="GO:0003824">
    <property type="term" value="F:catalytic activity"/>
    <property type="evidence" value="ECO:0007669"/>
    <property type="project" value="InterPro"/>
</dbReference>
<dbReference type="PANTHER" id="PTHR11228">
    <property type="entry name" value="RADICAL SAM DOMAIN PROTEIN"/>
    <property type="match status" value="1"/>
</dbReference>
<keyword evidence="8" id="KW-1185">Reference proteome</keyword>
<feature type="compositionally biased region" description="Low complexity" evidence="5">
    <location>
        <begin position="264"/>
        <end position="286"/>
    </location>
</feature>
<evidence type="ECO:0000256" key="2">
    <source>
        <dbReference type="ARBA" id="ARBA00022723"/>
    </source>
</evidence>
<evidence type="ECO:0000256" key="1">
    <source>
        <dbReference type="ARBA" id="ARBA00022691"/>
    </source>
</evidence>
<keyword evidence="2" id="KW-0479">Metal-binding</keyword>
<evidence type="ECO:0000256" key="5">
    <source>
        <dbReference type="SAM" id="MobiDB-lite"/>
    </source>
</evidence>
<name>A0A345HYG1_9ACTN</name>
<dbReference type="PANTHER" id="PTHR11228:SF7">
    <property type="entry name" value="PQQA PEPTIDE CYCLASE"/>
    <property type="match status" value="1"/>
</dbReference>
<feature type="region of interest" description="Disordered" evidence="5">
    <location>
        <begin position="1"/>
        <end position="21"/>
    </location>
</feature>
<dbReference type="InterPro" id="IPR050377">
    <property type="entry name" value="Radical_SAM_PqqE_MftC-like"/>
</dbReference>
<feature type="domain" description="Radical SAM core" evidence="6">
    <location>
        <begin position="87"/>
        <end position="234"/>
    </location>
</feature>
<evidence type="ECO:0000256" key="4">
    <source>
        <dbReference type="ARBA" id="ARBA00023014"/>
    </source>
</evidence>
<dbReference type="InterPro" id="IPR013785">
    <property type="entry name" value="Aldolase_TIM"/>
</dbReference>
<protein>
    <submittedName>
        <fullName evidence="7">Radical SAM protein</fullName>
    </submittedName>
</protein>
<evidence type="ECO:0000313" key="7">
    <source>
        <dbReference type="EMBL" id="AXG81735.1"/>
    </source>
</evidence>
<dbReference type="GO" id="GO:0051536">
    <property type="term" value="F:iron-sulfur cluster binding"/>
    <property type="evidence" value="ECO:0007669"/>
    <property type="project" value="UniProtKB-KW"/>
</dbReference>
<accession>A0A345HYG1</accession>
<dbReference type="AlphaFoldDB" id="A0A345HYG1"/>
<dbReference type="GO" id="GO:0046872">
    <property type="term" value="F:metal ion binding"/>
    <property type="evidence" value="ECO:0007669"/>
    <property type="project" value="UniProtKB-KW"/>
</dbReference>
<dbReference type="OrthoDB" id="9810775at2"/>
<dbReference type="Pfam" id="PF04055">
    <property type="entry name" value="Radical_SAM"/>
    <property type="match status" value="1"/>
</dbReference>
<dbReference type="EMBL" id="CP031194">
    <property type="protein sequence ID" value="AXG81735.1"/>
    <property type="molecule type" value="Genomic_DNA"/>
</dbReference>
<dbReference type="InterPro" id="IPR007197">
    <property type="entry name" value="rSAM"/>
</dbReference>
<dbReference type="SUPFAM" id="SSF102114">
    <property type="entry name" value="Radical SAM enzymes"/>
    <property type="match status" value="1"/>
</dbReference>
<evidence type="ECO:0000259" key="6">
    <source>
        <dbReference type="Pfam" id="PF04055"/>
    </source>
</evidence>
<evidence type="ECO:0000313" key="8">
    <source>
        <dbReference type="Proteomes" id="UP000253868"/>
    </source>
</evidence>
<dbReference type="KEGG" id="spad:DVK44_32950"/>
<sequence>MAPERPTHTPFPHPLVPGPLPGPHRAVKGFSYRRHTGIKARARTLVNHRSGPGPTATTVRRGKDSPVHLMDLFRARSTPGGGVMLALTRRCPLSCRHCSTNSMLSSEQHAESVFEGFVETFTPQERPDFVVMSGGEVLLRPALVERIALRARESGARSHILSGMFFARQPGIPDRLRRAIDAVDHFSASLDVFHEEEVPRAAVLRVLKQLADEGKDVSLQVVGMDEDDPYLAEVTDDIRTTLEDRVPVWVSLVGNVGRASEWLPEPGGTATPPAATGPVPADGGPPYSAPPHPAPPSPCEMAAWPLVSFDGTVVACCNQNVVDGLGGRLPAHLRLGDARTDSWQTVIERQRARHLLRGVRAFGPAYLAERTGSAPGSCSGYCKTCFMLSDDPATEASAAVFMDRPGTRAMETRIAELVGDAGPDWLARRFGTHRYADLMLLGYRGPEPVAVHTGGNGSCAV</sequence>
<feature type="compositionally biased region" description="Pro residues" evidence="5">
    <location>
        <begin position="9"/>
        <end position="21"/>
    </location>
</feature>
<keyword evidence="1" id="KW-0949">S-adenosyl-L-methionine</keyword>
<dbReference type="SFLD" id="SFLDS00029">
    <property type="entry name" value="Radical_SAM"/>
    <property type="match status" value="1"/>
</dbReference>
<organism evidence="7 8">
    <name type="scientific">Streptomyces paludis</name>
    <dbReference type="NCBI Taxonomy" id="2282738"/>
    <lineage>
        <taxon>Bacteria</taxon>
        <taxon>Bacillati</taxon>
        <taxon>Actinomycetota</taxon>
        <taxon>Actinomycetes</taxon>
        <taxon>Kitasatosporales</taxon>
        <taxon>Streptomycetaceae</taxon>
        <taxon>Streptomyces</taxon>
    </lineage>
</organism>
<keyword evidence="4" id="KW-0411">Iron-sulfur</keyword>
<dbReference type="CDD" id="cd01335">
    <property type="entry name" value="Radical_SAM"/>
    <property type="match status" value="1"/>
</dbReference>
<evidence type="ECO:0000256" key="3">
    <source>
        <dbReference type="ARBA" id="ARBA00023004"/>
    </source>
</evidence>
<reference evidence="8" key="1">
    <citation type="submission" date="2018-07" db="EMBL/GenBank/DDBJ databases">
        <authorList>
            <person name="Zhao J."/>
        </authorList>
    </citation>
    <scope>NUCLEOTIDE SEQUENCE [LARGE SCALE GENOMIC DNA]</scope>
    <source>
        <strain evidence="8">GSSD-12</strain>
    </source>
</reference>
<feature type="region of interest" description="Disordered" evidence="5">
    <location>
        <begin position="261"/>
        <end position="295"/>
    </location>
</feature>
<dbReference type="Gene3D" id="3.20.20.70">
    <property type="entry name" value="Aldolase class I"/>
    <property type="match status" value="1"/>
</dbReference>
<proteinExistence type="predicted"/>
<keyword evidence="3" id="KW-0408">Iron</keyword>
<gene>
    <name evidence="7" type="ORF">DVK44_32950</name>
</gene>
<dbReference type="Proteomes" id="UP000253868">
    <property type="component" value="Chromosome"/>
</dbReference>